<evidence type="ECO:0000313" key="2">
    <source>
        <dbReference type="EMBL" id="GAA0928172.1"/>
    </source>
</evidence>
<organism evidence="2 3">
    <name type="scientific">Pseudonocardia zijingensis</name>
    <dbReference type="NCBI Taxonomy" id="153376"/>
    <lineage>
        <taxon>Bacteria</taxon>
        <taxon>Bacillati</taxon>
        <taxon>Actinomycetota</taxon>
        <taxon>Actinomycetes</taxon>
        <taxon>Pseudonocardiales</taxon>
        <taxon>Pseudonocardiaceae</taxon>
        <taxon>Pseudonocardia</taxon>
    </lineage>
</organism>
<gene>
    <name evidence="2" type="ORF">GCM10009559_14420</name>
</gene>
<evidence type="ECO:0000256" key="1">
    <source>
        <dbReference type="SAM" id="Phobius"/>
    </source>
</evidence>
<feature type="transmembrane region" description="Helical" evidence="1">
    <location>
        <begin position="39"/>
        <end position="58"/>
    </location>
</feature>
<dbReference type="EMBL" id="BAAAHP010000038">
    <property type="protein sequence ID" value="GAA0928172.1"/>
    <property type="molecule type" value="Genomic_DNA"/>
</dbReference>
<proteinExistence type="predicted"/>
<accession>A0ABN1PHI3</accession>
<feature type="transmembrane region" description="Helical" evidence="1">
    <location>
        <begin position="12"/>
        <end position="33"/>
    </location>
</feature>
<dbReference type="Proteomes" id="UP001499967">
    <property type="component" value="Unassembled WGS sequence"/>
</dbReference>
<keyword evidence="1" id="KW-1133">Transmembrane helix</keyword>
<reference evidence="3" key="1">
    <citation type="journal article" date="2019" name="Int. J. Syst. Evol. Microbiol.">
        <title>The Global Catalogue of Microorganisms (GCM) 10K type strain sequencing project: providing services to taxonomists for standard genome sequencing and annotation.</title>
        <authorList>
            <consortium name="The Broad Institute Genomics Platform"/>
            <consortium name="The Broad Institute Genome Sequencing Center for Infectious Disease"/>
            <person name="Wu L."/>
            <person name="Ma J."/>
        </authorList>
    </citation>
    <scope>NUCLEOTIDE SEQUENCE [LARGE SCALE GENOMIC DNA]</scope>
    <source>
        <strain evidence="3">JCM 11117</strain>
    </source>
</reference>
<keyword evidence="3" id="KW-1185">Reference proteome</keyword>
<evidence type="ECO:0008006" key="4">
    <source>
        <dbReference type="Google" id="ProtNLM"/>
    </source>
</evidence>
<name>A0ABN1PHI3_9PSEU</name>
<sequence>MIAAAPRAVEAATALWVAVFNLAIGLGALAGGLVVDHAALVGVLWLAAALFLGAAVAVPAGARRTVSCASGATGRTVT</sequence>
<protein>
    <recommendedName>
        <fullName evidence="4">MFS transporter</fullName>
    </recommendedName>
</protein>
<dbReference type="RefSeq" id="WP_343940253.1">
    <property type="nucleotide sequence ID" value="NZ_BAAAHP010000038.1"/>
</dbReference>
<keyword evidence="1" id="KW-0812">Transmembrane</keyword>
<keyword evidence="1" id="KW-0472">Membrane</keyword>
<comment type="caution">
    <text evidence="2">The sequence shown here is derived from an EMBL/GenBank/DDBJ whole genome shotgun (WGS) entry which is preliminary data.</text>
</comment>
<evidence type="ECO:0000313" key="3">
    <source>
        <dbReference type="Proteomes" id="UP001499967"/>
    </source>
</evidence>